<dbReference type="GO" id="GO:0020037">
    <property type="term" value="F:heme binding"/>
    <property type="evidence" value="ECO:0007669"/>
    <property type="project" value="InterPro"/>
</dbReference>
<evidence type="ECO:0000256" key="6">
    <source>
        <dbReference type="ARBA" id="ARBA00023033"/>
    </source>
</evidence>
<organism evidence="8 9">
    <name type="scientific">Batrachochytrium dendrobatidis (strain JAM81 / FGSC 10211)</name>
    <name type="common">Frog chytrid fungus</name>
    <dbReference type="NCBI Taxonomy" id="684364"/>
    <lineage>
        <taxon>Eukaryota</taxon>
        <taxon>Fungi</taxon>
        <taxon>Fungi incertae sedis</taxon>
        <taxon>Chytridiomycota</taxon>
        <taxon>Chytridiomycota incertae sedis</taxon>
        <taxon>Chytridiomycetes</taxon>
        <taxon>Rhizophydiales</taxon>
        <taxon>Rhizophydiales incertae sedis</taxon>
        <taxon>Batrachochytrium</taxon>
    </lineage>
</organism>
<evidence type="ECO:0000256" key="2">
    <source>
        <dbReference type="ARBA" id="ARBA00022617"/>
    </source>
</evidence>
<keyword evidence="6" id="KW-0503">Monooxygenase</keyword>
<dbReference type="Gene3D" id="1.10.630.10">
    <property type="entry name" value="Cytochrome P450"/>
    <property type="match status" value="1"/>
</dbReference>
<keyword evidence="4" id="KW-0560">Oxidoreductase</keyword>
<dbReference type="EMBL" id="GL882885">
    <property type="protein sequence ID" value="EGF80002.1"/>
    <property type="molecule type" value="Genomic_DNA"/>
</dbReference>
<evidence type="ECO:0000256" key="4">
    <source>
        <dbReference type="ARBA" id="ARBA00023002"/>
    </source>
</evidence>
<dbReference type="SUPFAM" id="SSF48264">
    <property type="entry name" value="Cytochrome P450"/>
    <property type="match status" value="1"/>
</dbReference>
<evidence type="ECO:0008006" key="10">
    <source>
        <dbReference type="Google" id="ProtNLM"/>
    </source>
</evidence>
<dbReference type="InterPro" id="IPR050196">
    <property type="entry name" value="Cytochrome_P450_Monoox"/>
</dbReference>
<comment type="cofactor">
    <cofactor evidence="7">
        <name>heme</name>
        <dbReference type="ChEBI" id="CHEBI:30413"/>
    </cofactor>
</comment>
<dbReference type="GeneID" id="18243423"/>
<evidence type="ECO:0000313" key="9">
    <source>
        <dbReference type="Proteomes" id="UP000007241"/>
    </source>
</evidence>
<accession>F4P508</accession>
<keyword evidence="5 7" id="KW-0408">Iron</keyword>
<dbReference type="HOGENOM" id="CLU_001570_5_12_1"/>
<dbReference type="AlphaFoldDB" id="F4P508"/>
<dbReference type="OrthoDB" id="1470350at2759"/>
<evidence type="ECO:0000256" key="5">
    <source>
        <dbReference type="ARBA" id="ARBA00023004"/>
    </source>
</evidence>
<dbReference type="InterPro" id="IPR036396">
    <property type="entry name" value="Cyt_P450_sf"/>
</dbReference>
<dbReference type="GO" id="GO:0004497">
    <property type="term" value="F:monooxygenase activity"/>
    <property type="evidence" value="ECO:0007669"/>
    <property type="project" value="UniProtKB-KW"/>
</dbReference>
<dbReference type="FunCoup" id="F4P508">
    <property type="interactions" value="312"/>
</dbReference>
<dbReference type="InterPro" id="IPR002401">
    <property type="entry name" value="Cyt_P450_E_grp-I"/>
</dbReference>
<sequence>MNAVLGLIPTGNGWAKQFESIVTSHSRSRYSLVCAVAIPAIGILILKRWLQPSLLPKGLPTPPYLPLVGQFFTILPYANRRQTHEFFEKMRKTVGHIWLMKNMSTDIVVVSDPESVMRLLQNSTEITRGEKLQLSAQTMFEHSLFVLPGGPVWKKHRKLLQPAFGPLHLRFAAHASEEAIVQLSMLIEDEIRAADSECYTIDIYQYMTAISMDIMGQVTLKHDFKAVRSVYDQEDSKTPGVFDKLVTFLQRRLFIPPFLWGLVGLHNSSPEIRSTVGSVVNMVKAMIKDYKDAHKNDQSNDIKDKKHMDVLERLLHSNSEAQLFSEQEIIDELIGFIIAGHETTANTMTFIVFALCQNPKVQEKLAAEIHDIYNSLDEELNVDNILRFTYLDWVIKEAQRCYSVVQQVSRVSTQDIQLLGYTFKKGTRFLLRLADVHQDDRYWKDPKQFNPDRWAEPCTPGTFLPFGDGQFNCIGQKMALIEIRVIMIHLIRQFAFDLVPNQKLERFSTVTHGFKNGLKVKMTKRK</sequence>
<evidence type="ECO:0000313" key="8">
    <source>
        <dbReference type="EMBL" id="EGF80002.1"/>
    </source>
</evidence>
<dbReference type="RefSeq" id="XP_006679751.1">
    <property type="nucleotide sequence ID" value="XM_006679688.1"/>
</dbReference>
<comment type="similarity">
    <text evidence="1">Belongs to the cytochrome P450 family.</text>
</comment>
<dbReference type="GO" id="GO:0016705">
    <property type="term" value="F:oxidoreductase activity, acting on paired donors, with incorporation or reduction of molecular oxygen"/>
    <property type="evidence" value="ECO:0007669"/>
    <property type="project" value="InterPro"/>
</dbReference>
<dbReference type="Proteomes" id="UP000007241">
    <property type="component" value="Unassembled WGS sequence"/>
</dbReference>
<keyword evidence="2 7" id="KW-0349">Heme</keyword>
<dbReference type="Pfam" id="PF00067">
    <property type="entry name" value="p450"/>
    <property type="match status" value="1"/>
</dbReference>
<dbReference type="FunFam" id="1.10.630.10:FF:000091">
    <property type="entry name" value="Uncharacterized protein"/>
    <property type="match status" value="1"/>
</dbReference>
<dbReference type="PANTHER" id="PTHR24291">
    <property type="entry name" value="CYTOCHROME P450 FAMILY 4"/>
    <property type="match status" value="1"/>
</dbReference>
<proteinExistence type="inferred from homology"/>
<name>F4P508_BATDJ</name>
<dbReference type="PANTHER" id="PTHR24291:SF50">
    <property type="entry name" value="BIFUNCTIONAL ALBAFLAVENONE MONOOXYGENASE_TERPENE SYNTHASE"/>
    <property type="match status" value="1"/>
</dbReference>
<dbReference type="PRINTS" id="PR00463">
    <property type="entry name" value="EP450I"/>
</dbReference>
<dbReference type="InParanoid" id="F4P508"/>
<gene>
    <name evidence="8" type="ORF">BATDEDRAFT_89259</name>
</gene>
<evidence type="ECO:0000256" key="3">
    <source>
        <dbReference type="ARBA" id="ARBA00022723"/>
    </source>
</evidence>
<dbReference type="OMA" id="MVPYTYL"/>
<keyword evidence="9" id="KW-1185">Reference proteome</keyword>
<dbReference type="InterPro" id="IPR001128">
    <property type="entry name" value="Cyt_P450"/>
</dbReference>
<protein>
    <recommendedName>
        <fullName evidence="10">Cytochrome P450</fullName>
    </recommendedName>
</protein>
<keyword evidence="3 7" id="KW-0479">Metal-binding</keyword>
<evidence type="ECO:0000256" key="1">
    <source>
        <dbReference type="ARBA" id="ARBA00010617"/>
    </source>
</evidence>
<dbReference type="PRINTS" id="PR00385">
    <property type="entry name" value="P450"/>
</dbReference>
<evidence type="ECO:0000256" key="7">
    <source>
        <dbReference type="PIRSR" id="PIRSR602401-1"/>
    </source>
</evidence>
<feature type="binding site" description="axial binding residue" evidence="7">
    <location>
        <position position="473"/>
    </location>
    <ligand>
        <name>heme</name>
        <dbReference type="ChEBI" id="CHEBI:30413"/>
    </ligand>
    <ligandPart>
        <name>Fe</name>
        <dbReference type="ChEBI" id="CHEBI:18248"/>
    </ligandPart>
</feature>
<dbReference type="GO" id="GO:0005506">
    <property type="term" value="F:iron ion binding"/>
    <property type="evidence" value="ECO:0007669"/>
    <property type="project" value="InterPro"/>
</dbReference>
<reference evidence="8 9" key="1">
    <citation type="submission" date="2009-12" db="EMBL/GenBank/DDBJ databases">
        <title>The draft genome of Batrachochytrium dendrobatidis.</title>
        <authorList>
            <consortium name="US DOE Joint Genome Institute (JGI-PGF)"/>
            <person name="Kuo A."/>
            <person name="Salamov A."/>
            <person name="Schmutz J."/>
            <person name="Lucas S."/>
            <person name="Pitluck S."/>
            <person name="Rosenblum E."/>
            <person name="Stajich J."/>
            <person name="Eisen M."/>
            <person name="Grigoriev I.V."/>
        </authorList>
    </citation>
    <scope>NUCLEOTIDE SEQUENCE [LARGE SCALE GENOMIC DNA]</scope>
    <source>
        <strain evidence="9">JAM81 / FGSC 10211</strain>
    </source>
</reference>
<dbReference type="STRING" id="684364.F4P508"/>